<evidence type="ECO:0000256" key="2">
    <source>
        <dbReference type="ARBA" id="ARBA00007923"/>
    </source>
</evidence>
<dbReference type="CDD" id="cd08379">
    <property type="entry name" value="C2D_MCTP_PRT_plant"/>
    <property type="match status" value="1"/>
</dbReference>
<feature type="domain" description="C2" evidence="9">
    <location>
        <begin position="559"/>
        <end position="691"/>
    </location>
</feature>
<dbReference type="STRING" id="1088818.A0A2I0A5U2"/>
<comment type="subcellular location">
    <subcellularLocation>
        <location evidence="1">Membrane</location>
        <topology evidence="1">Multi-pass membrane protein</topology>
    </subcellularLocation>
</comment>
<dbReference type="FunFam" id="2.60.40.150:FF:000090">
    <property type="entry name" value="C2 domain-containing protein"/>
    <property type="match status" value="1"/>
</dbReference>
<dbReference type="OrthoDB" id="67700at2759"/>
<dbReference type="Gene3D" id="2.60.40.150">
    <property type="entry name" value="C2 domain"/>
    <property type="match status" value="4"/>
</dbReference>
<dbReference type="InterPro" id="IPR047259">
    <property type="entry name" value="QUIRKY-like"/>
</dbReference>
<feature type="transmembrane region" description="Helical" evidence="8">
    <location>
        <begin position="937"/>
        <end position="965"/>
    </location>
</feature>
<dbReference type="SUPFAM" id="SSF49562">
    <property type="entry name" value="C2 domain (Calcium/lipid-binding domain, CaLB)"/>
    <property type="match status" value="4"/>
</dbReference>
<dbReference type="InterPro" id="IPR047255">
    <property type="entry name" value="C2D_MCTP_PRT_plant"/>
</dbReference>
<dbReference type="Pfam" id="PF00168">
    <property type="entry name" value="C2"/>
    <property type="match status" value="4"/>
</dbReference>
<evidence type="ECO:0000313" key="10">
    <source>
        <dbReference type="EMBL" id="PKA50917.1"/>
    </source>
</evidence>
<evidence type="ECO:0000256" key="7">
    <source>
        <dbReference type="SAM" id="MobiDB-lite"/>
    </source>
</evidence>
<gene>
    <name evidence="10" type="ORF">AXF42_Ash007572</name>
</gene>
<evidence type="ECO:0000256" key="8">
    <source>
        <dbReference type="SAM" id="Phobius"/>
    </source>
</evidence>
<dbReference type="InterPro" id="IPR000008">
    <property type="entry name" value="C2_dom"/>
</dbReference>
<keyword evidence="4" id="KW-0677">Repeat</keyword>
<dbReference type="GO" id="GO:0016020">
    <property type="term" value="C:membrane"/>
    <property type="evidence" value="ECO:0007669"/>
    <property type="project" value="UniProtKB-SubCell"/>
</dbReference>
<comment type="similarity">
    <text evidence="2">Belongs to the MCTP family.</text>
</comment>
<dbReference type="EMBL" id="KZ452015">
    <property type="protein sequence ID" value="PKA50917.1"/>
    <property type="molecule type" value="Genomic_DNA"/>
</dbReference>
<reference evidence="10 11" key="1">
    <citation type="journal article" date="2017" name="Nature">
        <title>The Apostasia genome and the evolution of orchids.</title>
        <authorList>
            <person name="Zhang G.Q."/>
            <person name="Liu K.W."/>
            <person name="Li Z."/>
            <person name="Lohaus R."/>
            <person name="Hsiao Y.Y."/>
            <person name="Niu S.C."/>
            <person name="Wang J.Y."/>
            <person name="Lin Y.C."/>
            <person name="Xu Q."/>
            <person name="Chen L.J."/>
            <person name="Yoshida K."/>
            <person name="Fujiwara S."/>
            <person name="Wang Z.W."/>
            <person name="Zhang Y.Q."/>
            <person name="Mitsuda N."/>
            <person name="Wang M."/>
            <person name="Liu G.H."/>
            <person name="Pecoraro L."/>
            <person name="Huang H.X."/>
            <person name="Xiao X.J."/>
            <person name="Lin M."/>
            <person name="Wu X.Y."/>
            <person name="Wu W.L."/>
            <person name="Chen Y.Y."/>
            <person name="Chang S.B."/>
            <person name="Sakamoto S."/>
            <person name="Ohme-Takagi M."/>
            <person name="Yagi M."/>
            <person name="Zeng S.J."/>
            <person name="Shen C.Y."/>
            <person name="Yeh C.M."/>
            <person name="Luo Y.B."/>
            <person name="Tsai W.C."/>
            <person name="Van de Peer Y."/>
            <person name="Liu Z.J."/>
        </authorList>
    </citation>
    <scope>NUCLEOTIDE SEQUENCE [LARGE SCALE GENOMIC DNA]</scope>
    <source>
        <strain evidence="11">cv. Shenzhen</strain>
        <tissue evidence="10">Stem</tissue>
    </source>
</reference>
<feature type="domain" description="C2" evidence="9">
    <location>
        <begin position="1"/>
        <end position="110"/>
    </location>
</feature>
<keyword evidence="6 8" id="KW-0472">Membrane</keyword>
<dbReference type="Proteomes" id="UP000236161">
    <property type="component" value="Unassembled WGS sequence"/>
</dbReference>
<dbReference type="InterPro" id="IPR035892">
    <property type="entry name" value="C2_domain_sf"/>
</dbReference>
<feature type="region of interest" description="Disordered" evidence="7">
    <location>
        <begin position="139"/>
        <end position="215"/>
    </location>
</feature>
<keyword evidence="3 8" id="KW-0812">Transmembrane</keyword>
<organism evidence="10 11">
    <name type="scientific">Apostasia shenzhenica</name>
    <dbReference type="NCBI Taxonomy" id="1088818"/>
    <lineage>
        <taxon>Eukaryota</taxon>
        <taxon>Viridiplantae</taxon>
        <taxon>Streptophyta</taxon>
        <taxon>Embryophyta</taxon>
        <taxon>Tracheophyta</taxon>
        <taxon>Spermatophyta</taxon>
        <taxon>Magnoliopsida</taxon>
        <taxon>Liliopsida</taxon>
        <taxon>Asparagales</taxon>
        <taxon>Orchidaceae</taxon>
        <taxon>Apostasioideae</taxon>
        <taxon>Apostasia</taxon>
    </lineage>
</organism>
<sequence length="993" mass="109642">MANGGGRRLVVEVCNARNLMPKDGQGTASAYVVVDFDGQRRKTKTKLRDLNPQWDEKHEFFVHDPDSMAAKTLEVNIYNDKKNARRSTFLGKVKITGSMFAKSGAESLIYYPLEKRSVFSQVKGEIGLKVYYADEAPLQPFDAPPDGEQKSEATPAPEDKMADEQAKHSVEERKTEEEKTAEDPKVEAKKPEETEKTEENPLKKDEKKRTPATATAVLQSPARKLQHPGFSDLEIKPHRNERAGGSYDLVDRVPYLFIRLLKAKQDGGGGDAAGERSVLAKIVIGTHIARTRAVKLSLEWDQVFAFRKECLSSTALEISVLEEKDGDAVAEASLGTVSFELSEIPKRSPPDSPLAPQWYTLEDSSPETAADVMVAVWIGSQADELFQEAWQSDSGGLLVHTRSKAYLSPKLWYLRLTVIQTQDLRLYTGPDKKSRTPAAAGGSLYLYVKAQLGGQIFKTAKMPLCSSSSSAANPSWNDDLIFVAAEPFDPFLTISVEDATAGGETIGQAKVPLVTIHRRLDNLAEPQSRWLNLSGDEAHPYAGRIHVRLCLEGGYHVLDEAAVGAASKQPSKPAIGLLQVGVRGASNLLPVKLAADGASGSTDAYVVLKYGSKWVRTRTIIDQFNPRWNEQYAWDVFDPCTVLTVAVFDNSRINSGATAPAGGKSPKDSRIGKVRIRLSTLCTNRIYTTSFPLIVVTPLGARKMGELELAIRFSCTSWLSLLQAYTTPVLPRMHFARPLGATQQDVLRHAAIRAVAARLERSEPPLGAEVVHQMLDSDAHLWSMRRSRANWFRIVGCLSGVAAAARWVYSMRTWEHPVTTMLAHLLLLALVLRPELILPTVMLYMSIVVAWRYRRRAGGPGGIDPKLSCVDGVGMDELDEEMDRFPTSRSPELVKARYDRLRAVAGRAQTLMGDVAAMAERVEAMVTWRDPRATGMFVTACVAAAAVFYAVPFRLVAAAWGFYYLRHPRFRGDMPPAAVNYFRRLPSMADLIL</sequence>
<keyword evidence="5 8" id="KW-1133">Transmembrane helix</keyword>
<dbReference type="PANTHER" id="PTHR31425">
    <property type="entry name" value="PHOSPHORIBOSYLANTHRANILATE TRANSFERASE ISOFORM 1"/>
    <property type="match status" value="1"/>
</dbReference>
<evidence type="ECO:0000256" key="5">
    <source>
        <dbReference type="ARBA" id="ARBA00022989"/>
    </source>
</evidence>
<dbReference type="Pfam" id="PF08372">
    <property type="entry name" value="PRT_C"/>
    <property type="match status" value="1"/>
</dbReference>
<dbReference type="AlphaFoldDB" id="A0A2I0A5U2"/>
<dbReference type="PANTHER" id="PTHR31425:SF43">
    <property type="entry name" value="MULTIPLE C2 DOMAIN AND TRANSMEMBRANE REGION PROTEIN 14"/>
    <property type="match status" value="1"/>
</dbReference>
<evidence type="ECO:0000259" key="9">
    <source>
        <dbReference type="PROSITE" id="PS50004"/>
    </source>
</evidence>
<protein>
    <submittedName>
        <fullName evidence="10">C2 and GRAM domain-containing protein</fullName>
    </submittedName>
</protein>
<name>A0A2I0A5U2_9ASPA</name>
<dbReference type="SMART" id="SM00239">
    <property type="entry name" value="C2"/>
    <property type="match status" value="4"/>
</dbReference>
<keyword evidence="11" id="KW-1185">Reference proteome</keyword>
<accession>A0A2I0A5U2</accession>
<feature type="compositionally biased region" description="Basic and acidic residues" evidence="7">
    <location>
        <begin position="147"/>
        <end position="209"/>
    </location>
</feature>
<dbReference type="CDD" id="cd04022">
    <property type="entry name" value="C2A_MCTP_PRT_plant"/>
    <property type="match status" value="1"/>
</dbReference>
<dbReference type="PROSITE" id="PS50004">
    <property type="entry name" value="C2"/>
    <property type="match status" value="3"/>
</dbReference>
<evidence type="ECO:0000313" key="11">
    <source>
        <dbReference type="Proteomes" id="UP000236161"/>
    </source>
</evidence>
<feature type="domain" description="C2" evidence="9">
    <location>
        <begin position="393"/>
        <end position="531"/>
    </location>
</feature>
<dbReference type="InterPro" id="IPR013583">
    <property type="entry name" value="MCTP_C"/>
</dbReference>
<proteinExistence type="inferred from homology"/>
<evidence type="ECO:0000256" key="1">
    <source>
        <dbReference type="ARBA" id="ARBA00004141"/>
    </source>
</evidence>
<evidence type="ECO:0000256" key="6">
    <source>
        <dbReference type="ARBA" id="ARBA00023136"/>
    </source>
</evidence>
<feature type="transmembrane region" description="Helical" evidence="8">
    <location>
        <begin position="821"/>
        <end position="847"/>
    </location>
</feature>
<evidence type="ECO:0000256" key="3">
    <source>
        <dbReference type="ARBA" id="ARBA00022692"/>
    </source>
</evidence>
<evidence type="ECO:0000256" key="4">
    <source>
        <dbReference type="ARBA" id="ARBA00022737"/>
    </source>
</evidence>